<accession>A0A1G7DZD3</accession>
<proteinExistence type="predicted"/>
<sequence length="92" mass="10302">MQLDPVSNMVTSIKGRKVLFLINGVEISDNQIKSVTPTNVARNDASVNNSNQSYTNPSLDLYYSQKLGKKDELSFNLIGSRYTTNSSQFKHE</sequence>
<reference evidence="1 2" key="1">
    <citation type="submission" date="2016-10" db="EMBL/GenBank/DDBJ databases">
        <authorList>
            <person name="de Groot N.N."/>
        </authorList>
    </citation>
    <scope>NUCLEOTIDE SEQUENCE [LARGE SCALE GENOMIC DNA]</scope>
    <source>
        <strain evidence="1 2">DSM 24015</strain>
    </source>
</reference>
<dbReference type="RefSeq" id="WP_092737161.1">
    <property type="nucleotide sequence ID" value="NZ_FNAS01000013.1"/>
</dbReference>
<dbReference type="OrthoDB" id="1098137at2"/>
<protein>
    <submittedName>
        <fullName evidence="1">Uncharacterized protein</fullName>
    </submittedName>
</protein>
<dbReference type="STRING" id="1071918.SAMN05421544_11347"/>
<dbReference type="EMBL" id="FNAS01000013">
    <property type="protein sequence ID" value="SDE56843.1"/>
    <property type="molecule type" value="Genomic_DNA"/>
</dbReference>
<evidence type="ECO:0000313" key="1">
    <source>
        <dbReference type="EMBL" id="SDE56843.1"/>
    </source>
</evidence>
<dbReference type="AlphaFoldDB" id="A0A1G7DZD3"/>
<evidence type="ECO:0000313" key="2">
    <source>
        <dbReference type="Proteomes" id="UP000198517"/>
    </source>
</evidence>
<keyword evidence="2" id="KW-1185">Reference proteome</keyword>
<organism evidence="1 2">
    <name type="scientific">Riemerella columbipharyngis</name>
    <dbReference type="NCBI Taxonomy" id="1071918"/>
    <lineage>
        <taxon>Bacteria</taxon>
        <taxon>Pseudomonadati</taxon>
        <taxon>Bacteroidota</taxon>
        <taxon>Flavobacteriia</taxon>
        <taxon>Flavobacteriales</taxon>
        <taxon>Weeksellaceae</taxon>
        <taxon>Riemerella</taxon>
    </lineage>
</organism>
<dbReference type="Proteomes" id="UP000198517">
    <property type="component" value="Unassembled WGS sequence"/>
</dbReference>
<gene>
    <name evidence="1" type="ORF">SAMN05421544_11347</name>
</gene>
<name>A0A1G7DZD3_9FLAO</name>